<comment type="similarity">
    <text evidence="2 8">Belongs to the cytochrome c oxidase subunit 3 family.</text>
</comment>
<feature type="transmembrane region" description="Helical" evidence="9">
    <location>
        <begin position="130"/>
        <end position="149"/>
    </location>
</feature>
<gene>
    <name evidence="11" type="primary">COX3</name>
</gene>
<evidence type="ECO:0000256" key="7">
    <source>
        <dbReference type="ARBA" id="ARBA00023136"/>
    </source>
</evidence>
<dbReference type="Gene3D" id="1.10.287.70">
    <property type="match status" value="1"/>
</dbReference>
<dbReference type="PROSITE" id="PS50253">
    <property type="entry name" value="COX3"/>
    <property type="match status" value="1"/>
</dbReference>
<evidence type="ECO:0000313" key="11">
    <source>
        <dbReference type="EMBL" id="QLY89544.1"/>
    </source>
</evidence>
<feature type="transmembrane region" description="Helical" evidence="9">
    <location>
        <begin position="80"/>
        <end position="103"/>
    </location>
</feature>
<sequence>MKLNYNHPFHMVNYSPWPIISSWGVMIFMMGTIKMFHKMSNSVMTLGLIIIIITSIQWWRDVIRESTNQGFHTNKVAMNMKWGMIMFIISEILFFTSFFWAFFHSSLAPSMELGMNWPPKNINSFNPFKIPLLNSIILLSSGISVTWTHQMVILNNKKKSILSLLITIMLGVYFTAIQMMEYIEAPFSINDSIYGTTFFLTTGFHGLHVIIGTIMLSTSIVRLKNNHFSKIHHFGLEATIWYWHFVDVVWLFLFIFLYWWSK</sequence>
<reference evidence="11" key="1">
    <citation type="submission" date="2020-05" db="EMBL/GenBank/DDBJ databases">
        <title>DNAmark Project.</title>
        <authorList>
            <person name="Leerhoei F."/>
        </authorList>
    </citation>
    <scope>NUCLEOTIDE SEQUENCE</scope>
    <source>
        <strain evidence="11">DM1309</strain>
    </source>
</reference>
<evidence type="ECO:0000256" key="5">
    <source>
        <dbReference type="ARBA" id="ARBA00022967"/>
    </source>
</evidence>
<dbReference type="Pfam" id="PF00510">
    <property type="entry name" value="COX3"/>
    <property type="match status" value="1"/>
</dbReference>
<keyword evidence="7 9" id="KW-0472">Membrane</keyword>
<dbReference type="InterPro" id="IPR024791">
    <property type="entry name" value="Cyt_c/ubiquinol_Oxase_su3"/>
</dbReference>
<feature type="domain" description="Heme-copper oxidase subunit III family profile" evidence="10">
    <location>
        <begin position="5"/>
        <end position="262"/>
    </location>
</feature>
<accession>A0A7D6W4T2</accession>
<comment type="function">
    <text evidence="8">Component of the cytochrome c oxidase, the last enzyme in the mitochondrial electron transport chain which drives oxidative phosphorylation. The respiratory chain contains 3 multisubunit complexes succinate dehydrogenase (complex II, CII), ubiquinol-cytochrome c oxidoreductase (cytochrome b-c1 complex, complex III, CIII) and cytochrome c oxidase (complex IV, CIV), that cooperate to transfer electrons derived from NADH and succinate to molecular oxygen, creating an electrochemical gradient over the inner membrane that drives transmembrane transport and the ATP synthase. Cytochrome c oxidase is the component of the respiratory chain that catalyzes the reduction of oxygen to water. Electrons originating from reduced cytochrome c in the intermembrane space (IMS) are transferred via the dinuclear copper A center (CU(A)) of subunit 2 and heme A of subunit 1 to the active site in subunit 1, a binuclear center (BNC) formed by heme A3 and copper B (CU(B)). The BNC reduces molecular oxygen to 2 water molecules using 4 electrons from cytochrome c in the IMS and 4 protons from the mitochondrial matrix.</text>
</comment>
<dbReference type="InterPro" id="IPR000298">
    <property type="entry name" value="Cyt_c_oxidase-like_su3"/>
</dbReference>
<dbReference type="InterPro" id="IPR013833">
    <property type="entry name" value="Cyt_c_oxidase_su3_a-hlx"/>
</dbReference>
<feature type="transmembrane region" description="Helical" evidence="9">
    <location>
        <begin position="192"/>
        <end position="221"/>
    </location>
</feature>
<feature type="transmembrane region" description="Helical" evidence="9">
    <location>
        <begin position="241"/>
        <end position="260"/>
    </location>
</feature>
<dbReference type="CDD" id="cd01665">
    <property type="entry name" value="Cyt_c_Oxidase_III"/>
    <property type="match status" value="1"/>
</dbReference>
<keyword evidence="4 8" id="KW-0812">Transmembrane</keyword>
<dbReference type="FunFam" id="1.20.120.80:FF:000002">
    <property type="entry name" value="Cytochrome c oxidase subunit 3"/>
    <property type="match status" value="1"/>
</dbReference>
<feature type="transmembrane region" description="Helical" evidence="9">
    <location>
        <begin position="12"/>
        <end position="33"/>
    </location>
</feature>
<dbReference type="InterPro" id="IPR033945">
    <property type="entry name" value="Cyt_c_oxase_su3_dom"/>
</dbReference>
<keyword evidence="8 11" id="KW-0496">Mitochondrion</keyword>
<dbReference type="AlphaFoldDB" id="A0A7D6W4T2"/>
<evidence type="ECO:0000256" key="1">
    <source>
        <dbReference type="ARBA" id="ARBA00004141"/>
    </source>
</evidence>
<dbReference type="EMBL" id="MT483679">
    <property type="protein sequence ID" value="QLY89544.1"/>
    <property type="molecule type" value="Genomic_DNA"/>
</dbReference>
<keyword evidence="5" id="KW-1278">Translocase</keyword>
<evidence type="ECO:0000256" key="9">
    <source>
        <dbReference type="SAM" id="Phobius"/>
    </source>
</evidence>
<evidence type="ECO:0000256" key="4">
    <source>
        <dbReference type="ARBA" id="ARBA00022692"/>
    </source>
</evidence>
<organism evidence="11">
    <name type="scientific">Polycentropus flavomaculatus</name>
    <dbReference type="NCBI Taxonomy" id="185640"/>
    <lineage>
        <taxon>Eukaryota</taxon>
        <taxon>Metazoa</taxon>
        <taxon>Ecdysozoa</taxon>
        <taxon>Arthropoda</taxon>
        <taxon>Hexapoda</taxon>
        <taxon>Insecta</taxon>
        <taxon>Pterygota</taxon>
        <taxon>Neoptera</taxon>
        <taxon>Endopterygota</taxon>
        <taxon>Trichoptera</taxon>
        <taxon>Annulipalpia</taxon>
        <taxon>Psychomyioidea</taxon>
        <taxon>Polycentropodidae</taxon>
        <taxon>Polycentropodinae</taxon>
        <taxon>Polycentropus</taxon>
    </lineage>
</organism>
<dbReference type="Gene3D" id="1.20.120.80">
    <property type="entry name" value="Cytochrome c oxidase, subunit III, four-helix bundle"/>
    <property type="match status" value="1"/>
</dbReference>
<dbReference type="GO" id="GO:0004129">
    <property type="term" value="F:cytochrome-c oxidase activity"/>
    <property type="evidence" value="ECO:0007669"/>
    <property type="project" value="InterPro"/>
</dbReference>
<comment type="subcellular location">
    <subcellularLocation>
        <location evidence="1">Membrane</location>
        <topology evidence="1">Multi-pass membrane protein</topology>
    </subcellularLocation>
</comment>
<dbReference type="SUPFAM" id="SSF81452">
    <property type="entry name" value="Cytochrome c oxidase subunit III-like"/>
    <property type="match status" value="1"/>
</dbReference>
<dbReference type="GO" id="GO:0006123">
    <property type="term" value="P:mitochondrial electron transport, cytochrome c to oxygen"/>
    <property type="evidence" value="ECO:0007669"/>
    <property type="project" value="TreeGrafter"/>
</dbReference>
<evidence type="ECO:0000256" key="8">
    <source>
        <dbReference type="RuleBase" id="RU003375"/>
    </source>
</evidence>
<dbReference type="GO" id="GO:0016020">
    <property type="term" value="C:membrane"/>
    <property type="evidence" value="ECO:0007669"/>
    <property type="project" value="UniProtKB-SubCell"/>
</dbReference>
<dbReference type="PANTHER" id="PTHR11403:SF7">
    <property type="entry name" value="CYTOCHROME C OXIDASE SUBUNIT 3"/>
    <property type="match status" value="1"/>
</dbReference>
<geneLocation type="mitochondrion" evidence="11"/>
<keyword evidence="6 9" id="KW-1133">Transmembrane helix</keyword>
<name>A0A7D6W4T2_9NEOP</name>
<dbReference type="PANTHER" id="PTHR11403">
    <property type="entry name" value="CYTOCHROME C OXIDASE SUBUNIT III"/>
    <property type="match status" value="1"/>
</dbReference>
<feature type="transmembrane region" description="Helical" evidence="9">
    <location>
        <begin position="161"/>
        <end position="180"/>
    </location>
</feature>
<evidence type="ECO:0000256" key="3">
    <source>
        <dbReference type="ARBA" id="ARBA00015944"/>
    </source>
</evidence>
<feature type="transmembrane region" description="Helical" evidence="9">
    <location>
        <begin position="39"/>
        <end position="59"/>
    </location>
</feature>
<dbReference type="GO" id="GO:0005739">
    <property type="term" value="C:mitochondrion"/>
    <property type="evidence" value="ECO:0007669"/>
    <property type="project" value="TreeGrafter"/>
</dbReference>
<evidence type="ECO:0000259" key="10">
    <source>
        <dbReference type="PROSITE" id="PS50253"/>
    </source>
</evidence>
<dbReference type="InterPro" id="IPR035973">
    <property type="entry name" value="Cyt_c_oxidase_su3-like_sf"/>
</dbReference>
<protein>
    <recommendedName>
        <fullName evidence="3 8">Cytochrome c oxidase subunit 3</fullName>
    </recommendedName>
</protein>
<evidence type="ECO:0000256" key="6">
    <source>
        <dbReference type="ARBA" id="ARBA00022989"/>
    </source>
</evidence>
<evidence type="ECO:0000256" key="2">
    <source>
        <dbReference type="ARBA" id="ARBA00010581"/>
    </source>
</evidence>
<proteinExistence type="inferred from homology"/>